<dbReference type="Proteomes" id="UP001597110">
    <property type="component" value="Unassembled WGS sequence"/>
</dbReference>
<name>A0ABW2Y8L2_9GAMM</name>
<evidence type="ECO:0000313" key="3">
    <source>
        <dbReference type="EMBL" id="MFD0724428.1"/>
    </source>
</evidence>
<accession>A0ABW2Y8L2</accession>
<evidence type="ECO:0000313" key="4">
    <source>
        <dbReference type="Proteomes" id="UP001597110"/>
    </source>
</evidence>
<keyword evidence="1" id="KW-0175">Coiled coil</keyword>
<organism evidence="3 4">
    <name type="scientific">Lysobacter brunescens</name>
    <dbReference type="NCBI Taxonomy" id="262323"/>
    <lineage>
        <taxon>Bacteria</taxon>
        <taxon>Pseudomonadati</taxon>
        <taxon>Pseudomonadota</taxon>
        <taxon>Gammaproteobacteria</taxon>
        <taxon>Lysobacterales</taxon>
        <taxon>Lysobacteraceae</taxon>
        <taxon>Lysobacter</taxon>
    </lineage>
</organism>
<feature type="coiled-coil region" evidence="1">
    <location>
        <begin position="89"/>
        <end position="116"/>
    </location>
</feature>
<protein>
    <recommendedName>
        <fullName evidence="5">Secreted protein</fullName>
    </recommendedName>
</protein>
<evidence type="ECO:0000256" key="1">
    <source>
        <dbReference type="SAM" id="Coils"/>
    </source>
</evidence>
<proteinExistence type="predicted"/>
<feature type="chain" id="PRO_5047186808" description="Secreted protein" evidence="2">
    <location>
        <begin position="21"/>
        <end position="251"/>
    </location>
</feature>
<dbReference type="RefSeq" id="WP_386822089.1">
    <property type="nucleotide sequence ID" value="NZ_JBHTIF010000001.1"/>
</dbReference>
<keyword evidence="2" id="KW-0732">Signal</keyword>
<evidence type="ECO:0000256" key="2">
    <source>
        <dbReference type="SAM" id="SignalP"/>
    </source>
</evidence>
<keyword evidence="4" id="KW-1185">Reference proteome</keyword>
<gene>
    <name evidence="3" type="ORF">ACFQ0E_02330</name>
</gene>
<sequence length="251" mass="26888">MHRTLYIAAAALLFAGHATAETPRSDGFRIESEDQFARDYADSVERIDAGVYLVTKGALAGRTITLGESGLAYDLAALRARVPASGRERSVLQSQVKRLQRTAERFERQRSNATTRASQLGAIQCSYFNWSTRQTIWYSGTAYVSATAEYYMSNGGGGLNPYYARAAASANGSVSAPPGVPFGSGSLSAHAVAWNRNTNVIAQKFSFGNYPNVSSGYVYSGPDFSHNLEAFSGVEGEGDCLGYVGISANLQ</sequence>
<feature type="signal peptide" evidence="2">
    <location>
        <begin position="1"/>
        <end position="20"/>
    </location>
</feature>
<dbReference type="EMBL" id="JBHTIF010000001">
    <property type="protein sequence ID" value="MFD0724428.1"/>
    <property type="molecule type" value="Genomic_DNA"/>
</dbReference>
<comment type="caution">
    <text evidence="3">The sequence shown here is derived from an EMBL/GenBank/DDBJ whole genome shotgun (WGS) entry which is preliminary data.</text>
</comment>
<evidence type="ECO:0008006" key="5">
    <source>
        <dbReference type="Google" id="ProtNLM"/>
    </source>
</evidence>
<reference evidence="4" key="1">
    <citation type="journal article" date="2019" name="Int. J. Syst. Evol. Microbiol.">
        <title>The Global Catalogue of Microorganisms (GCM) 10K type strain sequencing project: providing services to taxonomists for standard genome sequencing and annotation.</title>
        <authorList>
            <consortium name="The Broad Institute Genomics Platform"/>
            <consortium name="The Broad Institute Genome Sequencing Center for Infectious Disease"/>
            <person name="Wu L."/>
            <person name="Ma J."/>
        </authorList>
    </citation>
    <scope>NUCLEOTIDE SEQUENCE [LARGE SCALE GENOMIC DNA]</scope>
    <source>
        <strain evidence="4">CCUG 55585</strain>
    </source>
</reference>